<keyword evidence="1" id="KW-0698">rRNA processing</keyword>
<dbReference type="InterPro" id="IPR011082">
    <property type="entry name" value="Exosome-assoc_fac/DNA_repair"/>
</dbReference>
<evidence type="ECO:0000256" key="1">
    <source>
        <dbReference type="RuleBase" id="RU368003"/>
    </source>
</evidence>
<dbReference type="Proteomes" id="UP000886520">
    <property type="component" value="Chromosome 21"/>
</dbReference>
<sequence>MEEALAAVARVSSELESVEEHLQKFLPLLQQPSTLASLPPLHRSAAFLSLSKTLNALFAVHLRCKGLSLEDHVVHSEVERVTLYDNKVGHFIDDLKGRKHRSVVVNVEATNRVIERAIPDLTEDQKKGLQGIKRQCVEARKPRNLLHTPLQPVRTQSITEAAAAFLEEARKELLEEQKEE</sequence>
<dbReference type="GO" id="GO:0010468">
    <property type="term" value="P:regulation of gene expression"/>
    <property type="evidence" value="ECO:0007669"/>
    <property type="project" value="TreeGrafter"/>
</dbReference>
<keyword evidence="1" id="KW-0694">RNA-binding</keyword>
<dbReference type="OrthoDB" id="1421013at2759"/>
<accession>A0A9D4Z6G4</accession>
<dbReference type="GO" id="GO:0003723">
    <property type="term" value="F:RNA binding"/>
    <property type="evidence" value="ECO:0007669"/>
    <property type="project" value="UniProtKB-UniRule"/>
</dbReference>
<evidence type="ECO:0000313" key="3">
    <source>
        <dbReference type="Proteomes" id="UP000886520"/>
    </source>
</evidence>
<comment type="function">
    <text evidence="1">Plays a role in the recruitment of the exosome to pre-rRNA to mediate the 3'-5' end processing of the 5.8S rRNA.</text>
</comment>
<keyword evidence="1" id="KW-0963">Cytoplasm</keyword>
<comment type="subunit">
    <text evidence="1">Monomer and homodimer.</text>
</comment>
<comment type="similarity">
    <text evidence="1">Belongs to the C1D family.</text>
</comment>
<dbReference type="PANTHER" id="PTHR15341">
    <property type="entry name" value="SUN-COR STEROID HORMONE RECEPTOR CO-REPRESSOR"/>
    <property type="match status" value="1"/>
</dbReference>
<protein>
    <recommendedName>
        <fullName evidence="1">Nuclear nucleic acid-binding protein C1D</fullName>
    </recommendedName>
</protein>
<dbReference type="GO" id="GO:0005737">
    <property type="term" value="C:cytoplasm"/>
    <property type="evidence" value="ECO:0007669"/>
    <property type="project" value="UniProtKB-SubCell"/>
</dbReference>
<evidence type="ECO:0000313" key="2">
    <source>
        <dbReference type="EMBL" id="KAI5063129.1"/>
    </source>
</evidence>
<organism evidence="2 3">
    <name type="scientific">Adiantum capillus-veneris</name>
    <name type="common">Maidenhair fern</name>
    <dbReference type="NCBI Taxonomy" id="13818"/>
    <lineage>
        <taxon>Eukaryota</taxon>
        <taxon>Viridiplantae</taxon>
        <taxon>Streptophyta</taxon>
        <taxon>Embryophyta</taxon>
        <taxon>Tracheophyta</taxon>
        <taxon>Polypodiopsida</taxon>
        <taxon>Polypodiidae</taxon>
        <taxon>Polypodiales</taxon>
        <taxon>Pteridineae</taxon>
        <taxon>Pteridaceae</taxon>
        <taxon>Vittarioideae</taxon>
        <taxon>Adiantum</taxon>
    </lineage>
</organism>
<keyword evidence="1" id="KW-0539">Nucleus</keyword>
<gene>
    <name evidence="2" type="ORF">GOP47_0021676</name>
</gene>
<name>A0A9D4Z6G4_ADICA</name>
<keyword evidence="3" id="KW-1185">Reference proteome</keyword>
<comment type="subcellular location">
    <subcellularLocation>
        <location evidence="1">Cytoplasm</location>
    </subcellularLocation>
    <subcellularLocation>
        <location evidence="1">Nucleus</location>
        <location evidence="1">Nucleolus</location>
    </subcellularLocation>
    <subcellularLocation>
        <location evidence="1">Nucleus</location>
    </subcellularLocation>
</comment>
<dbReference type="GO" id="GO:0005730">
    <property type="term" value="C:nucleolus"/>
    <property type="evidence" value="ECO:0007669"/>
    <property type="project" value="UniProtKB-SubCell"/>
</dbReference>
<comment type="caution">
    <text evidence="2">The sequence shown here is derived from an EMBL/GenBank/DDBJ whole genome shotgun (WGS) entry which is preliminary data.</text>
</comment>
<dbReference type="GO" id="GO:0000178">
    <property type="term" value="C:exosome (RNase complex)"/>
    <property type="evidence" value="ECO:0007669"/>
    <property type="project" value="TreeGrafter"/>
</dbReference>
<dbReference type="GO" id="GO:0003677">
    <property type="term" value="F:DNA binding"/>
    <property type="evidence" value="ECO:0007669"/>
    <property type="project" value="UniProtKB-KW"/>
</dbReference>
<dbReference type="PANTHER" id="PTHR15341:SF3">
    <property type="entry name" value="NUCLEAR NUCLEIC ACID-BINDING PROTEIN C1D"/>
    <property type="match status" value="1"/>
</dbReference>
<dbReference type="GO" id="GO:0000460">
    <property type="term" value="P:maturation of 5.8S rRNA"/>
    <property type="evidence" value="ECO:0007669"/>
    <property type="project" value="TreeGrafter"/>
</dbReference>
<dbReference type="EMBL" id="JABFUD020000021">
    <property type="protein sequence ID" value="KAI5063129.1"/>
    <property type="molecule type" value="Genomic_DNA"/>
</dbReference>
<dbReference type="AlphaFoldDB" id="A0A9D4Z6G4"/>
<proteinExistence type="inferred from homology"/>
<keyword evidence="1" id="KW-0238">DNA-binding</keyword>
<reference evidence="2" key="1">
    <citation type="submission" date="2021-01" db="EMBL/GenBank/DDBJ databases">
        <title>Adiantum capillus-veneris genome.</title>
        <authorList>
            <person name="Fang Y."/>
            <person name="Liao Q."/>
        </authorList>
    </citation>
    <scope>NUCLEOTIDE SEQUENCE</scope>
    <source>
        <strain evidence="2">H3</strain>
        <tissue evidence="2">Leaf</tissue>
    </source>
</reference>